<accession>A0A023BAT5</accession>
<proteinExistence type="predicted"/>
<keyword evidence="2" id="KW-1185">Reference proteome</keyword>
<dbReference type="Proteomes" id="UP000019763">
    <property type="component" value="Unassembled WGS sequence"/>
</dbReference>
<dbReference type="EMBL" id="AFNH02000267">
    <property type="protein sequence ID" value="EZG78564.1"/>
    <property type="molecule type" value="Genomic_DNA"/>
</dbReference>
<gene>
    <name evidence="1" type="ORF">GNI_034770</name>
</gene>
<sequence>MPVMPITILVITARARIGSDHLCVTLFRVVLSRGVSSQARHDSDDEEPVGSVQHRCRLTELLKEAVDPAPEMVFEIRENEDLAAASLPEKNVKFREEYCKTYLDLVQECGTSGMEPTTTAVQLEDGAVVAVKPYRQRGQRWSLKISDHCGHRGLVSVRLDELEWLHVLLSACRFEQFVGFIDHGFLGVLDDERTFKLIHGR</sequence>
<dbReference type="VEuPathDB" id="CryptoDB:GNI_034770"/>
<organism evidence="1 2">
    <name type="scientific">Gregarina niphandrodes</name>
    <name type="common">Septate eugregarine</name>
    <dbReference type="NCBI Taxonomy" id="110365"/>
    <lineage>
        <taxon>Eukaryota</taxon>
        <taxon>Sar</taxon>
        <taxon>Alveolata</taxon>
        <taxon>Apicomplexa</taxon>
        <taxon>Conoidasida</taxon>
        <taxon>Gregarinasina</taxon>
        <taxon>Eugregarinorida</taxon>
        <taxon>Gregarinidae</taxon>
        <taxon>Gregarina</taxon>
    </lineage>
</organism>
<comment type="caution">
    <text evidence="1">The sequence shown here is derived from an EMBL/GenBank/DDBJ whole genome shotgun (WGS) entry which is preliminary data.</text>
</comment>
<evidence type="ECO:0000313" key="2">
    <source>
        <dbReference type="Proteomes" id="UP000019763"/>
    </source>
</evidence>
<protein>
    <submittedName>
        <fullName evidence="1">Uncharacterized protein</fullName>
    </submittedName>
</protein>
<reference evidence="1" key="1">
    <citation type="submission" date="2013-12" db="EMBL/GenBank/DDBJ databases">
        <authorList>
            <person name="Omoto C.K."/>
            <person name="Sibley D."/>
            <person name="Venepally P."/>
            <person name="Hadjithomas M."/>
            <person name="Karamycheva S."/>
            <person name="Brunk B."/>
            <person name="Roos D."/>
            <person name="Caler E."/>
            <person name="Lorenzi H."/>
        </authorList>
    </citation>
    <scope>NUCLEOTIDE SEQUENCE</scope>
</reference>
<dbReference type="GeneID" id="22911370"/>
<name>A0A023BAT5_GRENI</name>
<evidence type="ECO:0000313" key="1">
    <source>
        <dbReference type="EMBL" id="EZG78564.1"/>
    </source>
</evidence>
<dbReference type="AlphaFoldDB" id="A0A023BAT5"/>
<dbReference type="RefSeq" id="XP_011129250.1">
    <property type="nucleotide sequence ID" value="XM_011130948.1"/>
</dbReference>